<evidence type="ECO:0000256" key="1">
    <source>
        <dbReference type="ARBA" id="ARBA00022722"/>
    </source>
</evidence>
<dbReference type="Gene3D" id="3.40.1440.10">
    <property type="entry name" value="GIY-YIG endonuclease"/>
    <property type="match status" value="1"/>
</dbReference>
<feature type="compositionally biased region" description="Polar residues" evidence="10">
    <location>
        <begin position="102"/>
        <end position="113"/>
    </location>
</feature>
<accession>A0A1Q5TLE0</accession>
<dbReference type="InterPro" id="IPR048749">
    <property type="entry name" value="SLX1_C"/>
</dbReference>
<dbReference type="OrthoDB" id="24645at2759"/>
<name>A0A1Q5TLE0_9EURO</name>
<evidence type="ECO:0000259" key="11">
    <source>
        <dbReference type="PROSITE" id="PS50164"/>
    </source>
</evidence>
<dbReference type="CDD" id="cd10455">
    <property type="entry name" value="GIY-YIG_SLX1"/>
    <property type="match status" value="1"/>
</dbReference>
<protein>
    <submittedName>
        <fullName evidence="12">Structure-specific endonuclease subunit slx1</fullName>
    </submittedName>
</protein>
<comment type="function">
    <text evidence="9">Catalytic subunit of the SLX1-SLX4 structure-specific endonuclease that resolves DNA secondary structures generated during DNA repair and recombination. Has endonuclease activity towards branched DNA substrates, introducing single-strand cuts in duplex DNA close to junctions with ss-DNA.</text>
</comment>
<dbReference type="Pfam" id="PF01541">
    <property type="entry name" value="GIY-YIG"/>
    <property type="match status" value="1"/>
</dbReference>
<evidence type="ECO:0000256" key="5">
    <source>
        <dbReference type="ARBA" id="ARBA00022801"/>
    </source>
</evidence>
<dbReference type="GO" id="GO:0008270">
    <property type="term" value="F:zinc ion binding"/>
    <property type="evidence" value="ECO:0007669"/>
    <property type="project" value="UniProtKB-KW"/>
</dbReference>
<dbReference type="GO" id="GO:0017108">
    <property type="term" value="F:5'-flap endonuclease activity"/>
    <property type="evidence" value="ECO:0007669"/>
    <property type="project" value="InterPro"/>
</dbReference>
<keyword evidence="13" id="KW-1185">Reference proteome</keyword>
<evidence type="ECO:0000256" key="9">
    <source>
        <dbReference type="HAMAP-Rule" id="MF_03100"/>
    </source>
</evidence>
<evidence type="ECO:0000256" key="6">
    <source>
        <dbReference type="ARBA" id="ARBA00023172"/>
    </source>
</evidence>
<sequence>MEVQGQPKPIPAYYCCYLLRSTVRHASLYIGSTPNPIRRLPQHNGDAKGGAKRTARDKLRPWEMALVVEGFMSRVGALQFEWAWQHPEKSRHLLEDGGEAEVQSQVPSTTSKTSKAKPRASRTRRSLTAHLEDLHSLLRSIYFSAWPLRVRFFRADVYRVWRIWNERVDIPLSNNKIILDGDCPGQGSKEVVVGSINGLSVDYTKLEDYLEKSTFLLDDAQDLRCKLCNALVVPHIEQIVVCPHAHCRGAHHLLCLSEAFLKSVDDSDILIPTSGVCPACQTVVSWPLMMQELSLRNRAESEVRTILRKKEKRNRKAIANNSSAQDKAAPALQASIEPSQQALGDPGCTLTVDDPLLDDGWYEEVDMESDTEHGVQRRRSPPPPRLEIVIEDSDWDDAEIIE</sequence>
<dbReference type="GO" id="GO:0008821">
    <property type="term" value="F:crossover junction DNA endonuclease activity"/>
    <property type="evidence" value="ECO:0007669"/>
    <property type="project" value="TreeGrafter"/>
</dbReference>
<dbReference type="GO" id="GO:0033557">
    <property type="term" value="C:Slx1-Slx4 complex"/>
    <property type="evidence" value="ECO:0007669"/>
    <property type="project" value="UniProtKB-UniRule"/>
</dbReference>
<keyword evidence="4" id="KW-0863">Zinc-finger</keyword>
<keyword evidence="8 9" id="KW-0539">Nucleus</keyword>
<keyword evidence="1 9" id="KW-0540">Nuclease</keyword>
<organism evidence="12 13">
    <name type="scientific">Penicillium subrubescens</name>
    <dbReference type="NCBI Taxonomy" id="1316194"/>
    <lineage>
        <taxon>Eukaryota</taxon>
        <taxon>Fungi</taxon>
        <taxon>Dikarya</taxon>
        <taxon>Ascomycota</taxon>
        <taxon>Pezizomycotina</taxon>
        <taxon>Eurotiomycetes</taxon>
        <taxon>Eurotiomycetidae</taxon>
        <taxon>Eurotiales</taxon>
        <taxon>Aspergillaceae</taxon>
        <taxon>Penicillium</taxon>
    </lineage>
</organism>
<dbReference type="PANTHER" id="PTHR20208">
    <property type="entry name" value="STRUCTURE-SPECIFIC ENDONUCLEASE SUBUNIT SLX1"/>
    <property type="match status" value="1"/>
</dbReference>
<dbReference type="InterPro" id="IPR000305">
    <property type="entry name" value="GIY-YIG_endonuc"/>
</dbReference>
<keyword evidence="4" id="KW-0479">Metal-binding</keyword>
<evidence type="ECO:0000256" key="4">
    <source>
        <dbReference type="ARBA" id="ARBA00022771"/>
    </source>
</evidence>
<feature type="region of interest" description="Disordered" evidence="10">
    <location>
        <begin position="94"/>
        <end position="124"/>
    </location>
</feature>
<keyword evidence="4" id="KW-0862">Zinc</keyword>
<evidence type="ECO:0000256" key="10">
    <source>
        <dbReference type="SAM" id="MobiDB-lite"/>
    </source>
</evidence>
<comment type="subunit">
    <text evidence="9">Forms a heterodimer with SLX4.</text>
</comment>
<keyword evidence="7 9" id="KW-0234">DNA repair</keyword>
<dbReference type="HAMAP" id="MF_03100">
    <property type="entry name" value="Endonuc_su_Slx1"/>
    <property type="match status" value="1"/>
</dbReference>
<proteinExistence type="inferred from homology"/>
<comment type="subcellular location">
    <subcellularLocation>
        <location evidence="9">Nucleus</location>
    </subcellularLocation>
</comment>
<evidence type="ECO:0000313" key="12">
    <source>
        <dbReference type="EMBL" id="OKP01009.1"/>
    </source>
</evidence>
<dbReference type="GO" id="GO:0000724">
    <property type="term" value="P:double-strand break repair via homologous recombination"/>
    <property type="evidence" value="ECO:0007669"/>
    <property type="project" value="TreeGrafter"/>
</dbReference>
<dbReference type="FunFam" id="3.40.1440.10:FF:000006">
    <property type="entry name" value="Structure-specific endonuclease subunit SLX1"/>
    <property type="match status" value="1"/>
</dbReference>
<dbReference type="STRING" id="1316194.A0A1Q5TLE0"/>
<keyword evidence="6 9" id="KW-0233">DNA recombination</keyword>
<dbReference type="Proteomes" id="UP000186955">
    <property type="component" value="Unassembled WGS sequence"/>
</dbReference>
<dbReference type="InterPro" id="IPR035901">
    <property type="entry name" value="GIY-YIG_endonuc_sf"/>
</dbReference>
<comment type="caution">
    <text evidence="9">Lacks conserved residue(s) required for the propagation of feature annotation.</text>
</comment>
<dbReference type="InterPro" id="IPR027520">
    <property type="entry name" value="Slx1"/>
</dbReference>
<reference evidence="12 13" key="1">
    <citation type="submission" date="2016-10" db="EMBL/GenBank/DDBJ databases">
        <title>Genome sequence of the ascomycete fungus Penicillium subrubescens.</title>
        <authorList>
            <person name="De Vries R.P."/>
            <person name="Peng M."/>
            <person name="Dilokpimol A."/>
            <person name="Hilden K."/>
            <person name="Makela M.R."/>
            <person name="Grigoriev I."/>
            <person name="Riley R."/>
            <person name="Granchi Z."/>
        </authorList>
    </citation>
    <scope>NUCLEOTIDE SEQUENCE [LARGE SCALE GENOMIC DNA]</scope>
    <source>
        <strain evidence="12 13">CBS 132785</strain>
    </source>
</reference>
<comment type="cofactor">
    <cofactor evidence="9">
        <name>a divalent metal cation</name>
        <dbReference type="ChEBI" id="CHEBI:60240"/>
    </cofactor>
</comment>
<dbReference type="Gene3D" id="3.30.40.10">
    <property type="entry name" value="Zinc/RING finger domain, C3HC4 (zinc finger)"/>
    <property type="match status" value="1"/>
</dbReference>
<gene>
    <name evidence="12" type="ORF">PENSUB_7590</name>
</gene>
<dbReference type="PROSITE" id="PS50164">
    <property type="entry name" value="GIY_YIG"/>
    <property type="match status" value="1"/>
</dbReference>
<dbReference type="InterPro" id="IPR050381">
    <property type="entry name" value="SLX1_endonuclease"/>
</dbReference>
<dbReference type="InterPro" id="IPR013083">
    <property type="entry name" value="Znf_RING/FYVE/PHD"/>
</dbReference>
<feature type="compositionally biased region" description="Acidic residues" evidence="10">
    <location>
        <begin position="389"/>
        <end position="402"/>
    </location>
</feature>
<feature type="region of interest" description="Disordered" evidence="10">
    <location>
        <begin position="363"/>
        <end position="402"/>
    </location>
</feature>
<keyword evidence="2 9" id="KW-0255">Endonuclease</keyword>
<dbReference type="EMBL" id="MNBE01000642">
    <property type="protein sequence ID" value="OKP01009.1"/>
    <property type="molecule type" value="Genomic_DNA"/>
</dbReference>
<evidence type="ECO:0000313" key="13">
    <source>
        <dbReference type="Proteomes" id="UP000186955"/>
    </source>
</evidence>
<evidence type="ECO:0000256" key="8">
    <source>
        <dbReference type="ARBA" id="ARBA00023242"/>
    </source>
</evidence>
<evidence type="ECO:0000256" key="7">
    <source>
        <dbReference type="ARBA" id="ARBA00023204"/>
    </source>
</evidence>
<dbReference type="PANTHER" id="PTHR20208:SF10">
    <property type="entry name" value="STRUCTURE-SPECIFIC ENDONUCLEASE SUBUNIT SLX1"/>
    <property type="match status" value="1"/>
</dbReference>
<dbReference type="Pfam" id="PF21202">
    <property type="entry name" value="SLX1_C"/>
    <property type="match status" value="1"/>
</dbReference>
<feature type="region of interest" description="Disordered" evidence="10">
    <location>
        <begin position="313"/>
        <end position="332"/>
    </location>
</feature>
<evidence type="ECO:0000256" key="3">
    <source>
        <dbReference type="ARBA" id="ARBA00022763"/>
    </source>
</evidence>
<evidence type="ECO:0000256" key="2">
    <source>
        <dbReference type="ARBA" id="ARBA00022759"/>
    </source>
</evidence>
<comment type="similarity">
    <text evidence="9">Belongs to the SLX1 family.</text>
</comment>
<dbReference type="AlphaFoldDB" id="A0A1Q5TLE0"/>
<keyword evidence="3 9" id="KW-0227">DNA damage</keyword>
<keyword evidence="5 9" id="KW-0378">Hydrolase</keyword>
<comment type="caution">
    <text evidence="12">The sequence shown here is derived from an EMBL/GenBank/DDBJ whole genome shotgun (WGS) entry which is preliminary data.</text>
</comment>
<feature type="compositionally biased region" description="Basic residues" evidence="10">
    <location>
        <begin position="114"/>
        <end position="124"/>
    </location>
</feature>
<feature type="domain" description="GIY-YIG" evidence="11">
    <location>
        <begin position="12"/>
        <end position="94"/>
    </location>
</feature>